<gene>
    <name evidence="2" type="ORF">AK812_SmicGene25096</name>
</gene>
<evidence type="ECO:0000256" key="1">
    <source>
        <dbReference type="SAM" id="Phobius"/>
    </source>
</evidence>
<evidence type="ECO:0000313" key="3">
    <source>
        <dbReference type="Proteomes" id="UP000186817"/>
    </source>
</evidence>
<reference evidence="2 3" key="1">
    <citation type="submission" date="2016-02" db="EMBL/GenBank/DDBJ databases">
        <title>Genome analysis of coral dinoflagellate symbionts highlights evolutionary adaptations to a symbiotic lifestyle.</title>
        <authorList>
            <person name="Aranda M."/>
            <person name="Li Y."/>
            <person name="Liew Y.J."/>
            <person name="Baumgarten S."/>
            <person name="Simakov O."/>
            <person name="Wilson M."/>
            <person name="Piel J."/>
            <person name="Ashoor H."/>
            <person name="Bougouffa S."/>
            <person name="Bajic V.B."/>
            <person name="Ryu T."/>
            <person name="Ravasi T."/>
            <person name="Bayer T."/>
            <person name="Micklem G."/>
            <person name="Kim H."/>
            <person name="Bhak J."/>
            <person name="Lajeunesse T.C."/>
            <person name="Voolstra C.R."/>
        </authorList>
    </citation>
    <scope>NUCLEOTIDE SEQUENCE [LARGE SCALE GENOMIC DNA]</scope>
    <source>
        <strain evidence="2 3">CCMP2467</strain>
    </source>
</reference>
<keyword evidence="1" id="KW-0812">Transmembrane</keyword>
<organism evidence="2 3">
    <name type="scientific">Symbiodinium microadriaticum</name>
    <name type="common">Dinoflagellate</name>
    <name type="synonym">Zooxanthella microadriatica</name>
    <dbReference type="NCBI Taxonomy" id="2951"/>
    <lineage>
        <taxon>Eukaryota</taxon>
        <taxon>Sar</taxon>
        <taxon>Alveolata</taxon>
        <taxon>Dinophyceae</taxon>
        <taxon>Suessiales</taxon>
        <taxon>Symbiodiniaceae</taxon>
        <taxon>Symbiodinium</taxon>
    </lineage>
</organism>
<comment type="caution">
    <text evidence="2">The sequence shown here is derived from an EMBL/GenBank/DDBJ whole genome shotgun (WGS) entry which is preliminary data.</text>
</comment>
<dbReference type="Gene3D" id="1.25.40.10">
    <property type="entry name" value="Tetratricopeptide repeat domain"/>
    <property type="match status" value="2"/>
</dbReference>
<evidence type="ECO:0000313" key="2">
    <source>
        <dbReference type="EMBL" id="OLP93031.1"/>
    </source>
</evidence>
<feature type="transmembrane region" description="Helical" evidence="1">
    <location>
        <begin position="120"/>
        <end position="139"/>
    </location>
</feature>
<protein>
    <submittedName>
        <fullName evidence="2">Uncharacterized protein</fullName>
    </submittedName>
</protein>
<keyword evidence="1" id="KW-0472">Membrane</keyword>
<dbReference type="Proteomes" id="UP000186817">
    <property type="component" value="Unassembled WGS sequence"/>
</dbReference>
<dbReference type="EMBL" id="LSRX01000596">
    <property type="protein sequence ID" value="OLP93031.1"/>
    <property type="molecule type" value="Genomic_DNA"/>
</dbReference>
<name>A0A1Q9DCX3_SYMMI</name>
<accession>A0A1Q9DCX3</accession>
<keyword evidence="1" id="KW-1133">Transmembrane helix</keyword>
<proteinExistence type="predicted"/>
<dbReference type="PANTHER" id="PTHR10098">
    <property type="entry name" value="RAPSYN-RELATED"/>
    <property type="match status" value="1"/>
</dbReference>
<dbReference type="OrthoDB" id="413227at2759"/>
<dbReference type="Gene3D" id="2.60.120.620">
    <property type="entry name" value="q2cbj1_9rhob like domain"/>
    <property type="match status" value="1"/>
</dbReference>
<keyword evidence="3" id="KW-1185">Reference proteome</keyword>
<dbReference type="InterPro" id="IPR011990">
    <property type="entry name" value="TPR-like_helical_dom_sf"/>
</dbReference>
<sequence>MRATIRAATGESGYDYNPFAWAVDFSIPEDETKQVLELCDMGTVWPGNVGSIDREGFRARLKQRGAKSDKAIDTVFNTFAGGTWLVTNRGEVEELLEKCRSGGQVDAAPIGLALGARFQIIGAWLFLNVFSTFAGYFVIGRPLLASQFGIDLLPNLPRWWELERCRANGNKLGEAAMMMALVDLKLLQAVRPKEVISLAKSALAMVQQLKDRAWEAEGLVTLARSYENTQKAENMLRAARAAVEAFKQVGDRKGEAQALHCLATAASLNNEVMEAVRCSSEACAILNGLGLACQEVVQNRAVVMRYQNLAGVCAAGGAGYMFYRESRPPSDARHEESFAAGLRLTPNSDFTSALAGCLDVHGVAVMANMVPLRRERGQEYCRPFARVLEGITFQGRSLLTPAGGLNLDVFGAAIGSAISMPLLIPGSFLAGALVGESSGYLVSVMQSMQHPTLKALLDAACSRIGQCTPSLRFDPEELSQSWSVAPIARQAKDAEAEGGNSRLGPWGSALSLLLFGPLAFKKKDDADASPSKQMPRSVAGWHMWCFYHREELTEEGVMPDVAQLMHEAHRASWHSSHDSTDLLSTDAAWRLPDLALTAATLRSAEKLWLPVLQAQLPQSSFSPAGDAGHAGDRPIRQGYSLSLKQASLLWADSSASGTSSRTWSALEGFGTGSAEGISVVVPLVDMAQDCVQLEVIAGSHKVLQGWSLPEVTLDNVPALAGDILVLDNRVWHRLRVPAPQSAQKVVLLQYEYAIESNGKAAELMSLAEFHKACKDDMKMLQAAEDAMAIYRAKNSLPGQSNALRLLVKSYCTAQNDLKGIEVAEAALEQFRGQRYKRGEAVALDQIASVQYNMRRPSEALDNALQALDIIKELEDLPWEAVMLHSVAALRCATKQYPEALQAAQEAIWILEDIGDRSGQAYVRLNTVLQVMATDTVGVDIEMKTLSWKLALCTRSSLIKQLDAYTTL</sequence>
<dbReference type="SUPFAM" id="SSF48452">
    <property type="entry name" value="TPR-like"/>
    <property type="match status" value="2"/>
</dbReference>
<dbReference type="PANTHER" id="PTHR10098:SF106">
    <property type="entry name" value="TETRATRICOPEPTIDE REPEAT PROTEIN 28-LIKE PROTEIN"/>
    <property type="match status" value="1"/>
</dbReference>
<dbReference type="AlphaFoldDB" id="A0A1Q9DCX3"/>